<organism evidence="1 2">
    <name type="scientific">Geotalea daltonii (strain DSM 22248 / JCM 15807 / FRC-32)</name>
    <name type="common">Geobacter daltonii</name>
    <dbReference type="NCBI Taxonomy" id="316067"/>
    <lineage>
        <taxon>Bacteria</taxon>
        <taxon>Pseudomonadati</taxon>
        <taxon>Thermodesulfobacteriota</taxon>
        <taxon>Desulfuromonadia</taxon>
        <taxon>Geobacterales</taxon>
        <taxon>Geobacteraceae</taxon>
        <taxon>Geotalea</taxon>
    </lineage>
</organism>
<sequence>MGDNLYPARESNPKGFFEDPFINGINEEILERMCFGAVESIKRKLSGIRLTDGQRWLEKIPLDARLPSSMALTEKILTAVNKAPFCYKDPRFSYTLPIWRPYLQNTVFICVFREPTVTAQSIIKECSAMEYLKSVKMSFKYALEIWFHIYNHILTTHIHEGEWLFLHYDQVLSFDGASRIEAIAESATDKSFPEEQFKRSSSTLECPSKHRKMYAQLCELARYQPSY</sequence>
<protein>
    <recommendedName>
        <fullName evidence="3">Sulfotransferase</fullName>
    </recommendedName>
</protein>
<name>B9M555_GEODF</name>
<evidence type="ECO:0008006" key="3">
    <source>
        <dbReference type="Google" id="ProtNLM"/>
    </source>
</evidence>
<keyword evidence="2" id="KW-1185">Reference proteome</keyword>
<evidence type="ECO:0000313" key="2">
    <source>
        <dbReference type="Proteomes" id="UP000007721"/>
    </source>
</evidence>
<dbReference type="Proteomes" id="UP000007721">
    <property type="component" value="Chromosome"/>
</dbReference>
<dbReference type="InterPro" id="IPR027417">
    <property type="entry name" value="P-loop_NTPase"/>
</dbReference>
<reference evidence="1 2" key="1">
    <citation type="submission" date="2009-01" db="EMBL/GenBank/DDBJ databases">
        <title>Complete sequence of Geobacter sp. FRC-32.</title>
        <authorList>
            <consortium name="US DOE Joint Genome Institute"/>
            <person name="Lucas S."/>
            <person name="Copeland A."/>
            <person name="Lapidus A."/>
            <person name="Glavina del Rio T."/>
            <person name="Dalin E."/>
            <person name="Tice H."/>
            <person name="Bruce D."/>
            <person name="Goodwin L."/>
            <person name="Pitluck S."/>
            <person name="Saunders E."/>
            <person name="Brettin T."/>
            <person name="Detter J.C."/>
            <person name="Han C."/>
            <person name="Larimer F."/>
            <person name="Land M."/>
            <person name="Hauser L."/>
            <person name="Kyrpides N."/>
            <person name="Ovchinnikova G."/>
            <person name="Kostka J."/>
            <person name="Richardson P."/>
        </authorList>
    </citation>
    <scope>NUCLEOTIDE SEQUENCE [LARGE SCALE GENOMIC DNA]</scope>
    <source>
        <strain evidence="2">DSM 22248 / JCM 15807 / FRC-32</strain>
    </source>
</reference>
<accession>B9M555</accession>
<dbReference type="EMBL" id="CP001390">
    <property type="protein sequence ID" value="ACM19810.1"/>
    <property type="molecule type" value="Genomic_DNA"/>
</dbReference>
<dbReference type="STRING" id="316067.Geob_1451"/>
<dbReference type="SUPFAM" id="SSF52540">
    <property type="entry name" value="P-loop containing nucleoside triphosphate hydrolases"/>
    <property type="match status" value="1"/>
</dbReference>
<proteinExistence type="predicted"/>
<dbReference type="KEGG" id="geo:Geob_1451"/>
<dbReference type="AlphaFoldDB" id="B9M555"/>
<dbReference type="Gene3D" id="3.40.50.300">
    <property type="entry name" value="P-loop containing nucleotide triphosphate hydrolases"/>
    <property type="match status" value="1"/>
</dbReference>
<dbReference type="HOGENOM" id="CLU_1026203_0_0_7"/>
<gene>
    <name evidence="1" type="ordered locus">Geob_1451</name>
</gene>
<evidence type="ECO:0000313" key="1">
    <source>
        <dbReference type="EMBL" id="ACM19810.1"/>
    </source>
</evidence>
<dbReference type="eggNOG" id="COG3551">
    <property type="taxonomic scope" value="Bacteria"/>
</dbReference>